<gene>
    <name evidence="2" type="ORF">IF1G_06104</name>
</gene>
<feature type="compositionally biased region" description="Basic and acidic residues" evidence="1">
    <location>
        <begin position="1095"/>
        <end position="1107"/>
    </location>
</feature>
<feature type="region of interest" description="Disordered" evidence="1">
    <location>
        <begin position="57"/>
        <end position="76"/>
    </location>
</feature>
<name>A0A545VVD6_9HYPO</name>
<feature type="compositionally biased region" description="Pro residues" evidence="1">
    <location>
        <begin position="329"/>
        <end position="339"/>
    </location>
</feature>
<dbReference type="AlphaFoldDB" id="A0A545VVD6"/>
<feature type="compositionally biased region" description="Basic and acidic residues" evidence="1">
    <location>
        <begin position="1034"/>
        <end position="1047"/>
    </location>
</feature>
<feature type="compositionally biased region" description="Polar residues" evidence="1">
    <location>
        <begin position="404"/>
        <end position="420"/>
    </location>
</feature>
<keyword evidence="3" id="KW-1185">Reference proteome</keyword>
<organism evidence="2 3">
    <name type="scientific">Cordyceps javanica</name>
    <dbReference type="NCBI Taxonomy" id="43265"/>
    <lineage>
        <taxon>Eukaryota</taxon>
        <taxon>Fungi</taxon>
        <taxon>Dikarya</taxon>
        <taxon>Ascomycota</taxon>
        <taxon>Pezizomycotina</taxon>
        <taxon>Sordariomycetes</taxon>
        <taxon>Hypocreomycetidae</taxon>
        <taxon>Hypocreales</taxon>
        <taxon>Cordycipitaceae</taxon>
        <taxon>Cordyceps</taxon>
    </lineage>
</organism>
<evidence type="ECO:0000313" key="2">
    <source>
        <dbReference type="EMBL" id="TQV95117.1"/>
    </source>
</evidence>
<proteinExistence type="predicted"/>
<feature type="region of interest" description="Disordered" evidence="1">
    <location>
        <begin position="282"/>
        <end position="357"/>
    </location>
</feature>
<feature type="compositionally biased region" description="Polar residues" evidence="1">
    <location>
        <begin position="749"/>
        <end position="793"/>
    </location>
</feature>
<feature type="compositionally biased region" description="Basic and acidic residues" evidence="1">
    <location>
        <begin position="686"/>
        <end position="695"/>
    </location>
</feature>
<dbReference type="OrthoDB" id="4207369at2759"/>
<accession>A0A545VVD6</accession>
<evidence type="ECO:0000256" key="1">
    <source>
        <dbReference type="SAM" id="MobiDB-lite"/>
    </source>
</evidence>
<feature type="region of interest" description="Disordered" evidence="1">
    <location>
        <begin position="397"/>
        <end position="428"/>
    </location>
</feature>
<feature type="region of interest" description="Disordered" evidence="1">
    <location>
        <begin position="596"/>
        <end position="624"/>
    </location>
</feature>
<feature type="compositionally biased region" description="Basic and acidic residues" evidence="1">
    <location>
        <begin position="1060"/>
        <end position="1071"/>
    </location>
</feature>
<feature type="region of interest" description="Disordered" evidence="1">
    <location>
        <begin position="744"/>
        <end position="1130"/>
    </location>
</feature>
<protein>
    <submittedName>
        <fullName evidence="2">Uncharacterized protein</fullName>
    </submittedName>
</protein>
<feature type="region of interest" description="Disordered" evidence="1">
    <location>
        <begin position="685"/>
        <end position="720"/>
    </location>
</feature>
<reference evidence="2 3" key="1">
    <citation type="journal article" date="2019" name="Appl. Microbiol. Biotechnol.">
        <title>Genome sequence of Isaria javanica and comparative genome analysis insights into family S53 peptidase evolution in fungal entomopathogens.</title>
        <authorList>
            <person name="Lin R."/>
            <person name="Zhang X."/>
            <person name="Xin B."/>
            <person name="Zou M."/>
            <person name="Gao Y."/>
            <person name="Qin F."/>
            <person name="Hu Q."/>
            <person name="Xie B."/>
            <person name="Cheng X."/>
        </authorList>
    </citation>
    <scope>NUCLEOTIDE SEQUENCE [LARGE SCALE GENOMIC DNA]</scope>
    <source>
        <strain evidence="2 3">IJ1G</strain>
    </source>
</reference>
<feature type="compositionally biased region" description="Basic residues" evidence="1">
    <location>
        <begin position="291"/>
        <end position="301"/>
    </location>
</feature>
<feature type="compositionally biased region" description="Polar residues" evidence="1">
    <location>
        <begin position="60"/>
        <end position="73"/>
    </location>
</feature>
<feature type="compositionally biased region" description="Basic residues" evidence="1">
    <location>
        <begin position="903"/>
        <end position="913"/>
    </location>
</feature>
<feature type="compositionally biased region" description="Polar residues" evidence="1">
    <location>
        <begin position="982"/>
        <end position="999"/>
    </location>
</feature>
<dbReference type="EMBL" id="SPUK01000008">
    <property type="protein sequence ID" value="TQV95117.1"/>
    <property type="molecule type" value="Genomic_DNA"/>
</dbReference>
<sequence length="1130" mass="122876">MDTGAPRHGSFRALGIERYLVTKQATAKKTRDLTGYSISYRVPDSFFPLEETVAPLPAADSSTSPTQRWSNHFQGPRARTQLRAWSRVEFPSQSARNFSGTIMKRVGFPIPHDMNAPTIPLPVAQNPIELPVIAADGMPTRRVVRRLDSYKPSEEEWHVRGRPLTRLDMAGLQMQAQADVANCLRGCPTGTTLAEARQRRAGHYVQIVPLKRRIGTVSSAGNRLRTYMEVLKLSAATSNFRVPSRRFSVLPRPQAASPALSPIALFTPDQEPVTPAAVMEPPRCVSNAKSPTKRSPRHKSPPIKNEGPRISEPAVKLLPATTPKIEPSPIKPASPPPATPLRETRRLRSSGVTPSTFPKSAPFGTAFAGMQRHSALRLGGAASLCFSPARLLTTPCPSHLGNEPSMSQTSPAKRSSSVMETPSRPVATEPITPRIFTDVSMMTNDVPSPVAFVSRLFPDSPVKQPIGLPSGTPQKPADFDFGTTSPAFNSVTWLNNAEAVQRPVAGLKKGSRRQSEPLIRGCLRAQGRRQTLSPQKLVFKAGQLFTQSKGQSLNRRQTLSSLKLIPQAETRLTGSDGLFSPVKKDVQPIATASGVKFSGSPRVQKSQKPRRSLDMKTSPATRQPASEVVNIDMRQNPDIFGTKAVTLSVSPVLAAALPSIIESGPEMDGPLEPAELQLLSPSVEIGSRRDAEKSTSARAPVEVEETAVRDGSLSPVADSPMGGLGIFAPLPVTDSPQISIEEHDEVTDTEPNVITQSPSPVTSVAASTSPKEQKLSPSPTLNLSFTPVNSRSPNAAEANAQLEESIPESPPTVTEIIETVTAQSHDYDSPGRDYMREFIRRSRPKRPSTTEAGSPVGLAANKRQPLGPKSPNTESPSKNKRKLEKEHDQHESPLKRTPNASPRKIRRYGKNFTHKVPIPDEDEGQQTETLDLPVATASEGHAGGEEDDAGVDSTSRRSSRLRNQTRLPSAKSAIPTPIKIGRSSTPTLNSAVRSVQQDLTNQTRTNTRKNRGNAEYPAQFLAKQSEEAQAEPELVERESSSEKEGRKCVNWSNPLAMYQEDLHRKEKDSSKKAKTSKSKTVQMSGIAKPATRAKTTADKERTARLAEHFGMVSNGTPAKPQRSTRSRMRI</sequence>
<comment type="caution">
    <text evidence="2">The sequence shown here is derived from an EMBL/GenBank/DDBJ whole genome shotgun (WGS) entry which is preliminary data.</text>
</comment>
<feature type="compositionally biased region" description="Basic and acidic residues" evidence="1">
    <location>
        <begin position="825"/>
        <end position="840"/>
    </location>
</feature>
<dbReference type="Proteomes" id="UP000315783">
    <property type="component" value="Unassembled WGS sequence"/>
</dbReference>
<evidence type="ECO:0000313" key="3">
    <source>
        <dbReference type="Proteomes" id="UP000315783"/>
    </source>
</evidence>
<feature type="compositionally biased region" description="Basic and acidic residues" evidence="1">
    <location>
        <begin position="883"/>
        <end position="894"/>
    </location>
</feature>